<dbReference type="EMBL" id="NHYD01001460">
    <property type="protein sequence ID" value="PPQ91142.1"/>
    <property type="molecule type" value="Genomic_DNA"/>
</dbReference>
<sequence length="142" mass="15669">MSGPRVSVVIMEDDDDDDEDVMTAPSTYCCDSGARVACASDQRSISLGRFPLVEEHEDTSSAEDSDHIFPSFNSTLSSAERRQRIAELYLLGFGIKTIGRKNIIQYGACKFRQLACEWIYGNPDCQASEGFVKHIAASYADV</sequence>
<comment type="caution">
    <text evidence="1">The sequence shown here is derived from an EMBL/GenBank/DDBJ whole genome shotgun (WGS) entry which is preliminary data.</text>
</comment>
<reference evidence="1 2" key="1">
    <citation type="journal article" date="2018" name="Evol. Lett.">
        <title>Horizontal gene cluster transfer increased hallucinogenic mushroom diversity.</title>
        <authorList>
            <person name="Reynolds H.T."/>
            <person name="Vijayakumar V."/>
            <person name="Gluck-Thaler E."/>
            <person name="Korotkin H.B."/>
            <person name="Matheny P.B."/>
            <person name="Slot J.C."/>
        </authorList>
    </citation>
    <scope>NUCLEOTIDE SEQUENCE [LARGE SCALE GENOMIC DNA]</scope>
    <source>
        <strain evidence="1 2">2631</strain>
    </source>
</reference>
<dbReference type="AlphaFoldDB" id="A0A409XK55"/>
<keyword evidence="2" id="KW-1185">Reference proteome</keyword>
<organism evidence="1 2">
    <name type="scientific">Psilocybe cyanescens</name>
    <dbReference type="NCBI Taxonomy" id="93625"/>
    <lineage>
        <taxon>Eukaryota</taxon>
        <taxon>Fungi</taxon>
        <taxon>Dikarya</taxon>
        <taxon>Basidiomycota</taxon>
        <taxon>Agaricomycotina</taxon>
        <taxon>Agaricomycetes</taxon>
        <taxon>Agaricomycetidae</taxon>
        <taxon>Agaricales</taxon>
        <taxon>Agaricineae</taxon>
        <taxon>Strophariaceae</taxon>
        <taxon>Psilocybe</taxon>
    </lineage>
</organism>
<accession>A0A409XK55</accession>
<gene>
    <name evidence="1" type="ORF">CVT25_012614</name>
</gene>
<proteinExistence type="predicted"/>
<protein>
    <submittedName>
        <fullName evidence="1">Uncharacterized protein</fullName>
    </submittedName>
</protein>
<name>A0A409XK55_PSICY</name>
<dbReference type="Proteomes" id="UP000283269">
    <property type="component" value="Unassembled WGS sequence"/>
</dbReference>
<evidence type="ECO:0000313" key="1">
    <source>
        <dbReference type="EMBL" id="PPQ91142.1"/>
    </source>
</evidence>
<evidence type="ECO:0000313" key="2">
    <source>
        <dbReference type="Proteomes" id="UP000283269"/>
    </source>
</evidence>
<dbReference type="InParanoid" id="A0A409XK55"/>